<sequence>MRNGRWRVSGEGIRRCRIIDDAGAVGIHHPDSPVRKVEGPRASLRKKEVVVARAPRPLEGCAPASARLRSIHAACVKLTSFGPITCL</sequence>
<protein>
    <submittedName>
        <fullName evidence="1">Uncharacterized protein</fullName>
    </submittedName>
</protein>
<dbReference type="Proteomes" id="UP000299102">
    <property type="component" value="Unassembled WGS sequence"/>
</dbReference>
<evidence type="ECO:0000313" key="2">
    <source>
        <dbReference type="Proteomes" id="UP000299102"/>
    </source>
</evidence>
<dbReference type="EMBL" id="BGZK01000367">
    <property type="protein sequence ID" value="GBP39519.1"/>
    <property type="molecule type" value="Genomic_DNA"/>
</dbReference>
<evidence type="ECO:0000313" key="1">
    <source>
        <dbReference type="EMBL" id="GBP39519.1"/>
    </source>
</evidence>
<dbReference type="AlphaFoldDB" id="A0A4C1VMZ0"/>
<proteinExistence type="predicted"/>
<accession>A0A4C1VMZ0</accession>
<comment type="caution">
    <text evidence="1">The sequence shown here is derived from an EMBL/GenBank/DDBJ whole genome shotgun (WGS) entry which is preliminary data.</text>
</comment>
<reference evidence="1 2" key="1">
    <citation type="journal article" date="2019" name="Commun. Biol.">
        <title>The bagworm genome reveals a unique fibroin gene that provides high tensile strength.</title>
        <authorList>
            <person name="Kono N."/>
            <person name="Nakamura H."/>
            <person name="Ohtoshi R."/>
            <person name="Tomita M."/>
            <person name="Numata K."/>
            <person name="Arakawa K."/>
        </authorList>
    </citation>
    <scope>NUCLEOTIDE SEQUENCE [LARGE SCALE GENOMIC DNA]</scope>
</reference>
<organism evidence="1 2">
    <name type="scientific">Eumeta variegata</name>
    <name type="common">Bagworm moth</name>
    <name type="synonym">Eumeta japonica</name>
    <dbReference type="NCBI Taxonomy" id="151549"/>
    <lineage>
        <taxon>Eukaryota</taxon>
        <taxon>Metazoa</taxon>
        <taxon>Ecdysozoa</taxon>
        <taxon>Arthropoda</taxon>
        <taxon>Hexapoda</taxon>
        <taxon>Insecta</taxon>
        <taxon>Pterygota</taxon>
        <taxon>Neoptera</taxon>
        <taxon>Endopterygota</taxon>
        <taxon>Lepidoptera</taxon>
        <taxon>Glossata</taxon>
        <taxon>Ditrysia</taxon>
        <taxon>Tineoidea</taxon>
        <taxon>Psychidae</taxon>
        <taxon>Oiketicinae</taxon>
        <taxon>Eumeta</taxon>
    </lineage>
</organism>
<keyword evidence="2" id="KW-1185">Reference proteome</keyword>
<gene>
    <name evidence="1" type="ORF">EVAR_32453_1</name>
</gene>
<name>A0A4C1VMZ0_EUMVA</name>